<proteinExistence type="predicted"/>
<dbReference type="InterPro" id="IPR032675">
    <property type="entry name" value="LRR_dom_sf"/>
</dbReference>
<evidence type="ECO:0000313" key="2">
    <source>
        <dbReference type="EMBL" id="KAK4215767.1"/>
    </source>
</evidence>
<sequence length="519" mass="59333">MADTPPTLDSLPSDIIHCILDCITLERPSICETRPVEYESPVPADEWYAFTRSRSGLGSLCRGSKKFSAYARPLLYRTVAIISETSLVLFYRTIAEQPTLGSSFTRFFSCHLTLTTATRKVREALQQHYPTSTQVYSFDQKSDRTPESVLTYILIRLSRLEALLLQVPILNEHQKYWTLMTNLLGTLMLQGDPETRELVEDDGGSSSSTQDDGPSSLREHWGASALIYAPIYSLLPKLHALEISSDDGNFDFRQLAPDDPSIYQDKQLLETCRHIYLHESLASPKSLHSILQHARNLETLHLSSRWEPSANASWDTSGNDEGAVSLDAALTRYGQKLRHLEVGWFKDHDHPELIGDNGRLASLPTLTKLETVSVQWVVLYGTERAALLMLLASLLPPNLVELTLIDWRWSDIHAYHDMEQFNDYRVKPHESMDGDILSYYRSKEDYRSDALSRLMHFARDSESQLSLKKVTFSCPIPWTWMTEQWWTMEVGVDLDFHFGEVKEAFAKRGVEFLVEDERY</sequence>
<dbReference type="Proteomes" id="UP001301769">
    <property type="component" value="Unassembled WGS sequence"/>
</dbReference>
<name>A0AAN7BA70_9PEZI</name>
<dbReference type="EMBL" id="MU858076">
    <property type="protein sequence ID" value="KAK4215767.1"/>
    <property type="molecule type" value="Genomic_DNA"/>
</dbReference>
<dbReference type="AlphaFoldDB" id="A0AAN7BA70"/>
<dbReference type="Gene3D" id="3.80.10.10">
    <property type="entry name" value="Ribonuclease Inhibitor"/>
    <property type="match status" value="1"/>
</dbReference>
<reference evidence="2" key="1">
    <citation type="journal article" date="2023" name="Mol. Phylogenet. Evol.">
        <title>Genome-scale phylogeny and comparative genomics of the fungal order Sordariales.</title>
        <authorList>
            <person name="Hensen N."/>
            <person name="Bonometti L."/>
            <person name="Westerberg I."/>
            <person name="Brannstrom I.O."/>
            <person name="Guillou S."/>
            <person name="Cros-Aarteil S."/>
            <person name="Calhoun S."/>
            <person name="Haridas S."/>
            <person name="Kuo A."/>
            <person name="Mondo S."/>
            <person name="Pangilinan J."/>
            <person name="Riley R."/>
            <person name="LaButti K."/>
            <person name="Andreopoulos B."/>
            <person name="Lipzen A."/>
            <person name="Chen C."/>
            <person name="Yan M."/>
            <person name="Daum C."/>
            <person name="Ng V."/>
            <person name="Clum A."/>
            <person name="Steindorff A."/>
            <person name="Ohm R.A."/>
            <person name="Martin F."/>
            <person name="Silar P."/>
            <person name="Natvig D.O."/>
            <person name="Lalanne C."/>
            <person name="Gautier V."/>
            <person name="Ament-Velasquez S.L."/>
            <person name="Kruys A."/>
            <person name="Hutchinson M.I."/>
            <person name="Powell A.J."/>
            <person name="Barry K."/>
            <person name="Miller A.N."/>
            <person name="Grigoriev I.V."/>
            <person name="Debuchy R."/>
            <person name="Gladieux P."/>
            <person name="Hiltunen Thoren M."/>
            <person name="Johannesson H."/>
        </authorList>
    </citation>
    <scope>NUCLEOTIDE SEQUENCE</scope>
    <source>
        <strain evidence="2">PSN293</strain>
    </source>
</reference>
<accession>A0AAN7BA70</accession>
<feature type="region of interest" description="Disordered" evidence="1">
    <location>
        <begin position="196"/>
        <end position="217"/>
    </location>
</feature>
<dbReference type="SUPFAM" id="SSF52047">
    <property type="entry name" value="RNI-like"/>
    <property type="match status" value="1"/>
</dbReference>
<protein>
    <submittedName>
        <fullName evidence="2">Uncharacterized protein</fullName>
    </submittedName>
</protein>
<comment type="caution">
    <text evidence="2">The sequence shown here is derived from an EMBL/GenBank/DDBJ whole genome shotgun (WGS) entry which is preliminary data.</text>
</comment>
<evidence type="ECO:0000313" key="3">
    <source>
        <dbReference type="Proteomes" id="UP001301769"/>
    </source>
</evidence>
<organism evidence="2 3">
    <name type="scientific">Rhypophila decipiens</name>
    <dbReference type="NCBI Taxonomy" id="261697"/>
    <lineage>
        <taxon>Eukaryota</taxon>
        <taxon>Fungi</taxon>
        <taxon>Dikarya</taxon>
        <taxon>Ascomycota</taxon>
        <taxon>Pezizomycotina</taxon>
        <taxon>Sordariomycetes</taxon>
        <taxon>Sordariomycetidae</taxon>
        <taxon>Sordariales</taxon>
        <taxon>Naviculisporaceae</taxon>
        <taxon>Rhypophila</taxon>
    </lineage>
</organism>
<reference evidence="2" key="2">
    <citation type="submission" date="2023-05" db="EMBL/GenBank/DDBJ databases">
        <authorList>
            <consortium name="Lawrence Berkeley National Laboratory"/>
            <person name="Steindorff A."/>
            <person name="Hensen N."/>
            <person name="Bonometti L."/>
            <person name="Westerberg I."/>
            <person name="Brannstrom I.O."/>
            <person name="Guillou S."/>
            <person name="Cros-Aarteil S."/>
            <person name="Calhoun S."/>
            <person name="Haridas S."/>
            <person name="Kuo A."/>
            <person name="Mondo S."/>
            <person name="Pangilinan J."/>
            <person name="Riley R."/>
            <person name="Labutti K."/>
            <person name="Andreopoulos B."/>
            <person name="Lipzen A."/>
            <person name="Chen C."/>
            <person name="Yanf M."/>
            <person name="Daum C."/>
            <person name="Ng V."/>
            <person name="Clum A."/>
            <person name="Ohm R."/>
            <person name="Martin F."/>
            <person name="Silar P."/>
            <person name="Natvig D."/>
            <person name="Lalanne C."/>
            <person name="Gautier V."/>
            <person name="Ament-Velasquez S.L."/>
            <person name="Kruys A."/>
            <person name="Hutchinson M.I."/>
            <person name="Powell A.J."/>
            <person name="Barry K."/>
            <person name="Miller A.N."/>
            <person name="Grigoriev I.V."/>
            <person name="Debuchy R."/>
            <person name="Gladieux P."/>
            <person name="Thoren M.H."/>
            <person name="Johannesson H."/>
        </authorList>
    </citation>
    <scope>NUCLEOTIDE SEQUENCE</scope>
    <source>
        <strain evidence="2">PSN293</strain>
    </source>
</reference>
<keyword evidence="3" id="KW-1185">Reference proteome</keyword>
<gene>
    <name evidence="2" type="ORF">QBC37DRAFT_481192</name>
</gene>
<feature type="compositionally biased region" description="Low complexity" evidence="1">
    <location>
        <begin position="204"/>
        <end position="216"/>
    </location>
</feature>
<evidence type="ECO:0000256" key="1">
    <source>
        <dbReference type="SAM" id="MobiDB-lite"/>
    </source>
</evidence>